<dbReference type="InterPro" id="IPR012675">
    <property type="entry name" value="Beta-grasp_dom_sf"/>
</dbReference>
<dbReference type="RefSeq" id="WP_110379506.1">
    <property type="nucleotide sequence ID" value="NZ_CP029288.2"/>
</dbReference>
<keyword evidence="2" id="KW-0479">Metal-binding</keyword>
<evidence type="ECO:0000256" key="5">
    <source>
        <dbReference type="ARBA" id="ARBA00023014"/>
    </source>
</evidence>
<dbReference type="InterPro" id="IPR002888">
    <property type="entry name" value="2Fe-2S-bd"/>
</dbReference>
<evidence type="ECO:0000256" key="4">
    <source>
        <dbReference type="ARBA" id="ARBA00023004"/>
    </source>
</evidence>
<name>A0A2U9IKT5_9CREN</name>
<dbReference type="PANTHER" id="PTHR44379">
    <property type="entry name" value="OXIDOREDUCTASE WITH IRON-SULFUR SUBUNIT"/>
    <property type="match status" value="1"/>
</dbReference>
<dbReference type="GO" id="GO:0016491">
    <property type="term" value="F:oxidoreductase activity"/>
    <property type="evidence" value="ECO:0007669"/>
    <property type="project" value="UniProtKB-KW"/>
</dbReference>
<reference evidence="7 8" key="1">
    <citation type="submission" date="2018-05" db="EMBL/GenBank/DDBJ databases">
        <title>Complete Genome Sequences of Extremely Thermoacidophilic, Metal-Mobilizing Type-Strain Members of the Archaeal Family Sulfolobaceae: Acidianus brierleyi DSM-1651T, Acidianus sulfidivorans DSM-18786T, Metallosphaera hakonensis DSM-7519T, and Metallosphaera prunae DSM-10039T.</title>
        <authorList>
            <person name="Counts J.A."/>
            <person name="Kelly R.M."/>
        </authorList>
    </citation>
    <scope>NUCLEOTIDE SEQUENCE [LARGE SCALE GENOMIC DNA]</scope>
    <source>
        <strain evidence="7 8">JP7</strain>
    </source>
</reference>
<organism evidence="7 8">
    <name type="scientific">Acidianus sulfidivorans JP7</name>
    <dbReference type="NCBI Taxonomy" id="619593"/>
    <lineage>
        <taxon>Archaea</taxon>
        <taxon>Thermoproteota</taxon>
        <taxon>Thermoprotei</taxon>
        <taxon>Sulfolobales</taxon>
        <taxon>Sulfolobaceae</taxon>
        <taxon>Acidianus</taxon>
    </lineage>
</organism>
<keyword evidence="4" id="KW-0408">Iron</keyword>
<dbReference type="OrthoDB" id="37184at2157"/>
<dbReference type="SUPFAM" id="SSF47741">
    <property type="entry name" value="CO dehydrogenase ISP C-domain like"/>
    <property type="match status" value="1"/>
</dbReference>
<keyword evidence="1" id="KW-0001">2Fe-2S</keyword>
<dbReference type="Proteomes" id="UP000248410">
    <property type="component" value="Chromosome"/>
</dbReference>
<evidence type="ECO:0000259" key="6">
    <source>
        <dbReference type="PROSITE" id="PS51085"/>
    </source>
</evidence>
<dbReference type="CDD" id="cd00207">
    <property type="entry name" value="fer2"/>
    <property type="match status" value="1"/>
</dbReference>
<dbReference type="Pfam" id="PF01799">
    <property type="entry name" value="Fer2_2"/>
    <property type="match status" value="1"/>
</dbReference>
<gene>
    <name evidence="7" type="ORF">DFR86_02985</name>
</gene>
<accession>A0A2U9IKT5</accession>
<dbReference type="GeneID" id="36836900"/>
<protein>
    <submittedName>
        <fullName evidence="7">Carbon monoxide dehydrogenase</fullName>
    </submittedName>
</protein>
<dbReference type="InterPro" id="IPR036884">
    <property type="entry name" value="2Fe-2S-bd_dom_sf"/>
</dbReference>
<dbReference type="InterPro" id="IPR001041">
    <property type="entry name" value="2Fe-2S_ferredoxin-type"/>
</dbReference>
<keyword evidence="8" id="KW-1185">Reference proteome</keyword>
<dbReference type="FunFam" id="1.10.150.120:FF:000003">
    <property type="entry name" value="Carbon monoxide dehydrogenase, small subunit"/>
    <property type="match status" value="1"/>
</dbReference>
<dbReference type="InterPro" id="IPR051452">
    <property type="entry name" value="Diverse_Oxidoreductases"/>
</dbReference>
<sequence>MKIIDKDQKTKIHLKINGKEYETEVEPRRLLVHVLRDLGFTGVHIGCDTSNCGACTVILNGKSVKSCTILGVEADNSEILTIEGLAKDNKLHPIQEAFWEKHGLQCGYCTPGMIMESYWLLSQNPSPTEEEIREGISGNLCRCTGYQNIVEAIKLASQKMRINTFQPS</sequence>
<dbReference type="Gene3D" id="1.10.150.120">
    <property type="entry name" value="[2Fe-2S]-binding domain"/>
    <property type="match status" value="1"/>
</dbReference>
<evidence type="ECO:0000313" key="7">
    <source>
        <dbReference type="EMBL" id="AWR96616.1"/>
    </source>
</evidence>
<evidence type="ECO:0000313" key="8">
    <source>
        <dbReference type="Proteomes" id="UP000248410"/>
    </source>
</evidence>
<keyword evidence="5" id="KW-0411">Iron-sulfur</keyword>
<evidence type="ECO:0000256" key="2">
    <source>
        <dbReference type="ARBA" id="ARBA00022723"/>
    </source>
</evidence>
<keyword evidence="3" id="KW-0560">Oxidoreductase</keyword>
<dbReference type="GO" id="GO:0051537">
    <property type="term" value="F:2 iron, 2 sulfur cluster binding"/>
    <property type="evidence" value="ECO:0007669"/>
    <property type="project" value="UniProtKB-KW"/>
</dbReference>
<dbReference type="FunFam" id="3.10.20.30:FF:000020">
    <property type="entry name" value="Xanthine dehydrogenase iron-sulfur subunit"/>
    <property type="match status" value="1"/>
</dbReference>
<proteinExistence type="predicted"/>
<feature type="domain" description="2Fe-2S ferredoxin-type" evidence="6">
    <location>
        <begin position="10"/>
        <end position="85"/>
    </location>
</feature>
<dbReference type="GO" id="GO:0046872">
    <property type="term" value="F:metal ion binding"/>
    <property type="evidence" value="ECO:0007669"/>
    <property type="project" value="UniProtKB-KW"/>
</dbReference>
<dbReference type="InterPro" id="IPR036010">
    <property type="entry name" value="2Fe-2S_ferredoxin-like_sf"/>
</dbReference>
<dbReference type="SUPFAM" id="SSF54292">
    <property type="entry name" value="2Fe-2S ferredoxin-like"/>
    <property type="match status" value="1"/>
</dbReference>
<dbReference type="EMBL" id="CP029288">
    <property type="protein sequence ID" value="AWR96616.1"/>
    <property type="molecule type" value="Genomic_DNA"/>
</dbReference>
<dbReference type="NCBIfam" id="NF041020">
    <property type="entry name" value="glyceraldDH_gamma"/>
    <property type="match status" value="1"/>
</dbReference>
<dbReference type="Pfam" id="PF00111">
    <property type="entry name" value="Fer2"/>
    <property type="match status" value="1"/>
</dbReference>
<dbReference type="PROSITE" id="PS51085">
    <property type="entry name" value="2FE2S_FER_2"/>
    <property type="match status" value="1"/>
</dbReference>
<dbReference type="PANTHER" id="PTHR44379:SF5">
    <property type="entry name" value="OXIDOREDUCTASE WITH IRON-SULFUR SUBUNIT"/>
    <property type="match status" value="1"/>
</dbReference>
<dbReference type="InterPro" id="IPR053590">
    <property type="entry name" value="Glyceraldehyde_DH_small"/>
</dbReference>
<evidence type="ECO:0000256" key="3">
    <source>
        <dbReference type="ARBA" id="ARBA00023002"/>
    </source>
</evidence>
<dbReference type="AlphaFoldDB" id="A0A2U9IKT5"/>
<dbReference type="KEGG" id="asul:DFR86_02985"/>
<evidence type="ECO:0000256" key="1">
    <source>
        <dbReference type="ARBA" id="ARBA00022714"/>
    </source>
</evidence>
<dbReference type="Gene3D" id="3.10.20.30">
    <property type="match status" value="1"/>
</dbReference>